<dbReference type="InterPro" id="IPR051275">
    <property type="entry name" value="Cell_adhesion_signaling"/>
</dbReference>
<keyword evidence="4" id="KW-0325">Glycoprotein</keyword>
<dbReference type="EMBL" id="UYJE01004901">
    <property type="protein sequence ID" value="VDI32366.1"/>
    <property type="molecule type" value="Genomic_DNA"/>
</dbReference>
<dbReference type="GO" id="GO:0005886">
    <property type="term" value="C:plasma membrane"/>
    <property type="evidence" value="ECO:0007669"/>
    <property type="project" value="TreeGrafter"/>
</dbReference>
<dbReference type="CDD" id="cd00063">
    <property type="entry name" value="FN3"/>
    <property type="match status" value="1"/>
</dbReference>
<evidence type="ECO:0000256" key="4">
    <source>
        <dbReference type="ARBA" id="ARBA00023180"/>
    </source>
</evidence>
<evidence type="ECO:0000256" key="5">
    <source>
        <dbReference type="ARBA" id="ARBA00023319"/>
    </source>
</evidence>
<dbReference type="PROSITE" id="PS50853">
    <property type="entry name" value="FN3"/>
    <property type="match status" value="1"/>
</dbReference>
<dbReference type="SUPFAM" id="SSF49265">
    <property type="entry name" value="Fibronectin type III"/>
    <property type="match status" value="1"/>
</dbReference>
<evidence type="ECO:0000256" key="2">
    <source>
        <dbReference type="ARBA" id="ARBA00023136"/>
    </source>
</evidence>
<dbReference type="SUPFAM" id="SSF48726">
    <property type="entry name" value="Immunoglobulin"/>
    <property type="match status" value="3"/>
</dbReference>
<sequence>MFTGTKDLKISENTTIFVDNGDTVDLNCTCDKSSWHGPDGSKAMRDYTALVMYSDGLQINPNLNITNVDIYGNFTKGLCHLKINNFSIVNDGIYRCSHFLDDIPYVSYYNIYSKRPPTNLKIIQAAKNNIIYWREGVQLNLTCTVKNGIPAATLLWRKDNLTVANGSSDNLSYQFTPTRFDHMQNITCSAFSVLLTTTLSHTIQLDIQYRPYLIIQRKKDSIVEGESIELCCLPNSNPHAHYIAWKRNKSEVALWRQNFTTNFDELNKDFCFRIHSVYRNRTGNYTCFAENSIAKSNSSIAINVLYPPDVIATYAISEESIMLSCIPDGNPKNYTFYDWEHRSDFNEHIRWFYGTPESHLIINKSENRRANEDDGIYVCTVSNGVSNPKGNFSQEGQVRVESSASPVFFTDNEPVQIGQYGKIVELTIKFYDKLYNSTVFITKNGTTVRTNARIENITTHEIFYGVRIRVSGIQYTIPLQLTSANDFTNYTVEACNDIGCNNLYVQVQSANCPESPSNISVKVTGQRVTVSWYPGFDGGFDQTFLLELRTDFSLNFTVIVPKNETIEENMAYILDNLSPNTAYFIRIFSRNKIGDSNKTDYVAFITPQSSVENRLYQSAEFLDSETRRREAELLNPIASSSHNNELYQMQMQTYKRNDGRSLQHSLVQRVEELAVEPLPKITGADLNYAEIEFENRQLPCPVIIHGIGDKTIYSDIVVGAQLSNRLSTTESSSESEDDFIYVDGIENYTERRKMNASQQ</sequence>
<dbReference type="InterPro" id="IPR013783">
    <property type="entry name" value="Ig-like_fold"/>
</dbReference>
<dbReference type="PROSITE" id="PS50835">
    <property type="entry name" value="IG_LIKE"/>
    <property type="match status" value="3"/>
</dbReference>
<dbReference type="OrthoDB" id="6143670at2759"/>
<dbReference type="GO" id="GO:0050839">
    <property type="term" value="F:cell adhesion molecule binding"/>
    <property type="evidence" value="ECO:0007669"/>
    <property type="project" value="TreeGrafter"/>
</dbReference>
<dbReference type="InterPro" id="IPR003599">
    <property type="entry name" value="Ig_sub"/>
</dbReference>
<dbReference type="SMART" id="SM00409">
    <property type="entry name" value="IG"/>
    <property type="match status" value="4"/>
</dbReference>
<dbReference type="GO" id="GO:0098609">
    <property type="term" value="P:cell-cell adhesion"/>
    <property type="evidence" value="ECO:0007669"/>
    <property type="project" value="TreeGrafter"/>
</dbReference>
<keyword evidence="5" id="KW-0393">Immunoglobulin domain</keyword>
<dbReference type="Proteomes" id="UP000596742">
    <property type="component" value="Unassembled WGS sequence"/>
</dbReference>
<dbReference type="InterPro" id="IPR036116">
    <property type="entry name" value="FN3_sf"/>
</dbReference>
<dbReference type="Pfam" id="PF13927">
    <property type="entry name" value="Ig_3"/>
    <property type="match status" value="1"/>
</dbReference>
<accession>A0A8B6ED46</accession>
<dbReference type="PANTHER" id="PTHR11640">
    <property type="entry name" value="NEPHRIN"/>
    <property type="match status" value="1"/>
</dbReference>
<evidence type="ECO:0000259" key="7">
    <source>
        <dbReference type="PROSITE" id="PS50853"/>
    </source>
</evidence>
<comment type="subcellular location">
    <subcellularLocation>
        <location evidence="1">Membrane</location>
        <topology evidence="1">Single-pass type I membrane protein</topology>
    </subcellularLocation>
</comment>
<evidence type="ECO:0000256" key="3">
    <source>
        <dbReference type="ARBA" id="ARBA00023157"/>
    </source>
</evidence>
<dbReference type="Gene3D" id="2.60.40.10">
    <property type="entry name" value="Immunoglobulins"/>
    <property type="match status" value="4"/>
</dbReference>
<dbReference type="AlphaFoldDB" id="A0A8B6ED46"/>
<dbReference type="PANTHER" id="PTHR11640:SF31">
    <property type="entry name" value="IRREGULAR CHIASM C-ROUGHEST PROTEIN-RELATED"/>
    <property type="match status" value="1"/>
</dbReference>
<reference evidence="8" key="1">
    <citation type="submission" date="2018-11" db="EMBL/GenBank/DDBJ databases">
        <authorList>
            <person name="Alioto T."/>
            <person name="Alioto T."/>
        </authorList>
    </citation>
    <scope>NUCLEOTIDE SEQUENCE</scope>
</reference>
<dbReference type="InterPro" id="IPR003961">
    <property type="entry name" value="FN3_dom"/>
</dbReference>
<feature type="domain" description="Ig-like" evidence="6">
    <location>
        <begin position="308"/>
        <end position="393"/>
    </location>
</feature>
<proteinExistence type="predicted"/>
<keyword evidence="2" id="KW-0472">Membrane</keyword>
<evidence type="ECO:0000313" key="8">
    <source>
        <dbReference type="EMBL" id="VDI32366.1"/>
    </source>
</evidence>
<evidence type="ECO:0000313" key="9">
    <source>
        <dbReference type="Proteomes" id="UP000596742"/>
    </source>
</evidence>
<keyword evidence="9" id="KW-1185">Reference proteome</keyword>
<evidence type="ECO:0000256" key="1">
    <source>
        <dbReference type="ARBA" id="ARBA00004479"/>
    </source>
</evidence>
<dbReference type="SMART" id="SM00060">
    <property type="entry name" value="FN3"/>
    <property type="match status" value="1"/>
</dbReference>
<dbReference type="InterPro" id="IPR007110">
    <property type="entry name" value="Ig-like_dom"/>
</dbReference>
<dbReference type="InterPro" id="IPR036179">
    <property type="entry name" value="Ig-like_dom_sf"/>
</dbReference>
<organism evidence="8 9">
    <name type="scientific">Mytilus galloprovincialis</name>
    <name type="common">Mediterranean mussel</name>
    <dbReference type="NCBI Taxonomy" id="29158"/>
    <lineage>
        <taxon>Eukaryota</taxon>
        <taxon>Metazoa</taxon>
        <taxon>Spiralia</taxon>
        <taxon>Lophotrochozoa</taxon>
        <taxon>Mollusca</taxon>
        <taxon>Bivalvia</taxon>
        <taxon>Autobranchia</taxon>
        <taxon>Pteriomorphia</taxon>
        <taxon>Mytilida</taxon>
        <taxon>Mytiloidea</taxon>
        <taxon>Mytilidae</taxon>
        <taxon>Mytilinae</taxon>
        <taxon>Mytilus</taxon>
    </lineage>
</organism>
<keyword evidence="3" id="KW-1015">Disulfide bond</keyword>
<evidence type="ECO:0000259" key="6">
    <source>
        <dbReference type="PROSITE" id="PS50835"/>
    </source>
</evidence>
<feature type="domain" description="Fibronectin type-III" evidence="7">
    <location>
        <begin position="515"/>
        <end position="609"/>
    </location>
</feature>
<feature type="domain" description="Ig-like" evidence="6">
    <location>
        <begin position="211"/>
        <end position="303"/>
    </location>
</feature>
<comment type="caution">
    <text evidence="8">The sequence shown here is derived from an EMBL/GenBank/DDBJ whole genome shotgun (WGS) entry which is preliminary data.</text>
</comment>
<feature type="domain" description="Ig-like" evidence="6">
    <location>
        <begin position="117"/>
        <end position="200"/>
    </location>
</feature>
<dbReference type="GO" id="GO:0005911">
    <property type="term" value="C:cell-cell junction"/>
    <property type="evidence" value="ECO:0007669"/>
    <property type="project" value="TreeGrafter"/>
</dbReference>
<name>A0A8B6ED46_MYTGA</name>
<dbReference type="Pfam" id="PF00041">
    <property type="entry name" value="fn3"/>
    <property type="match status" value="1"/>
</dbReference>
<protein>
    <submittedName>
        <fullName evidence="8">Uncharacterized protein</fullName>
    </submittedName>
</protein>
<dbReference type="CDD" id="cd00096">
    <property type="entry name" value="Ig"/>
    <property type="match status" value="1"/>
</dbReference>
<gene>
    <name evidence="8" type="ORF">MGAL_10B067371</name>
</gene>